<sequence length="115" mass="12836">MATGIDENTGLIIQGVAELKQRLLRCMRTRKRTLPLGRGYGSNLPYRIDRNITPELEMDIYADVADMVADPLNGFADEIKLNKVWLERGENAVLVGVEVTLLFDGSVENITGLSW</sequence>
<proteinExistence type="predicted"/>
<dbReference type="EMBL" id="CP101509">
    <property type="protein sequence ID" value="UTV30863.1"/>
    <property type="molecule type" value="Genomic_DNA"/>
</dbReference>
<dbReference type="SUPFAM" id="SSF160719">
    <property type="entry name" value="gpW/gp25-like"/>
    <property type="match status" value="1"/>
</dbReference>
<organism evidence="1 2">
    <name type="scientific">Photobacterium atrarenae</name>
    <dbReference type="NCBI Taxonomy" id="865757"/>
    <lineage>
        <taxon>Bacteria</taxon>
        <taxon>Pseudomonadati</taxon>
        <taxon>Pseudomonadota</taxon>
        <taxon>Gammaproteobacteria</taxon>
        <taxon>Vibrionales</taxon>
        <taxon>Vibrionaceae</taxon>
        <taxon>Photobacterium</taxon>
    </lineage>
</organism>
<dbReference type="RefSeq" id="WP_255392231.1">
    <property type="nucleotide sequence ID" value="NZ_CP101509.1"/>
</dbReference>
<reference evidence="1" key="1">
    <citation type="submission" date="2022-07" db="EMBL/GenBank/DDBJ databases">
        <title>Genome sequencing of Photobacterium atrarenae GJH2-4.</title>
        <authorList>
            <person name="Park S.-J."/>
        </authorList>
    </citation>
    <scope>NUCLEOTIDE SEQUENCE</scope>
    <source>
        <strain evidence="1">GJH2-4</strain>
    </source>
</reference>
<dbReference type="Proteomes" id="UP001057998">
    <property type="component" value="Chromosome 2"/>
</dbReference>
<name>A0ABY5GNE3_9GAMM</name>
<evidence type="ECO:0000313" key="1">
    <source>
        <dbReference type="EMBL" id="UTV30863.1"/>
    </source>
</evidence>
<protein>
    <submittedName>
        <fullName evidence="1">dTDP-glucose pyrophosphorylase</fullName>
    </submittedName>
</protein>
<gene>
    <name evidence="1" type="ORF">NNL38_20110</name>
</gene>
<evidence type="ECO:0000313" key="2">
    <source>
        <dbReference type="Proteomes" id="UP001057998"/>
    </source>
</evidence>
<keyword evidence="2" id="KW-1185">Reference proteome</keyword>
<dbReference type="Gene3D" id="3.10.450.40">
    <property type="match status" value="1"/>
</dbReference>
<accession>A0ABY5GNE3</accession>